<protein>
    <submittedName>
        <fullName evidence="3">Uncharacterized protein</fullName>
    </submittedName>
</protein>
<comment type="caution">
    <text evidence="3">The sequence shown here is derived from an EMBL/GenBank/DDBJ whole genome shotgun (WGS) entry which is preliminary data.</text>
</comment>
<evidence type="ECO:0000256" key="2">
    <source>
        <dbReference type="SAM" id="Phobius"/>
    </source>
</evidence>
<evidence type="ECO:0000313" key="3">
    <source>
        <dbReference type="EMBL" id="RIA45856.1"/>
    </source>
</evidence>
<dbReference type="EMBL" id="QXDC01000002">
    <property type="protein sequence ID" value="RIA45856.1"/>
    <property type="molecule type" value="Genomic_DNA"/>
</dbReference>
<feature type="transmembrane region" description="Helical" evidence="2">
    <location>
        <begin position="41"/>
        <end position="62"/>
    </location>
</feature>
<reference evidence="3 4" key="1">
    <citation type="submission" date="2018-08" db="EMBL/GenBank/DDBJ databases">
        <title>Genomic Encyclopedia of Type Strains, Phase IV (KMG-IV): sequencing the most valuable type-strain genomes for metagenomic binning, comparative biology and taxonomic classification.</title>
        <authorList>
            <person name="Goeker M."/>
        </authorList>
    </citation>
    <scope>NUCLEOTIDE SEQUENCE [LARGE SCALE GENOMIC DNA]</scope>
    <source>
        <strain evidence="3 4">DSM 25527</strain>
    </source>
</reference>
<name>A0A397P8G5_9SPHN</name>
<keyword evidence="2" id="KW-0812">Transmembrane</keyword>
<dbReference type="Proteomes" id="UP000266568">
    <property type="component" value="Unassembled WGS sequence"/>
</dbReference>
<dbReference type="OrthoDB" id="7499953at2"/>
<proteinExistence type="predicted"/>
<sequence length="223" mass="24390">MSDSPPSEPAKDADPSPLSRMDTAAERAVAKAEAAATRRRWITLAEVLAIAGVAIAALTLWTNWSDRRDQDAARKAEQAEQAHAAAIVSLVATPIDSGAALALKDPAHRIQSMSFTFPAELGLSSRNTVVDTRLEANWFAGKILDLTDGGADEAEGRLPVLITSDYWDADQHRTDTAIYDVVWRIEGRLLRGRTLRLKGLVLRERSDSPKRLNALWAREKPAN</sequence>
<gene>
    <name evidence="3" type="ORF">DFR49_0384</name>
</gene>
<evidence type="ECO:0000256" key="1">
    <source>
        <dbReference type="SAM" id="MobiDB-lite"/>
    </source>
</evidence>
<keyword evidence="2" id="KW-0472">Membrane</keyword>
<feature type="region of interest" description="Disordered" evidence="1">
    <location>
        <begin position="1"/>
        <end position="24"/>
    </location>
</feature>
<dbReference type="RefSeq" id="WP_119034342.1">
    <property type="nucleotide sequence ID" value="NZ_QXDC01000002.1"/>
</dbReference>
<keyword evidence="4" id="KW-1185">Reference proteome</keyword>
<evidence type="ECO:0000313" key="4">
    <source>
        <dbReference type="Proteomes" id="UP000266568"/>
    </source>
</evidence>
<keyword evidence="2" id="KW-1133">Transmembrane helix</keyword>
<dbReference type="AlphaFoldDB" id="A0A397P8G5"/>
<organism evidence="3 4">
    <name type="scientific">Hephaestia caeni</name>
    <dbReference type="NCBI Taxonomy" id="645617"/>
    <lineage>
        <taxon>Bacteria</taxon>
        <taxon>Pseudomonadati</taxon>
        <taxon>Pseudomonadota</taxon>
        <taxon>Alphaproteobacteria</taxon>
        <taxon>Sphingomonadales</taxon>
        <taxon>Sphingomonadaceae</taxon>
        <taxon>Hephaestia</taxon>
    </lineage>
</organism>
<accession>A0A397P8G5</accession>